<reference evidence="3 4" key="1">
    <citation type="submission" date="2015-11" db="EMBL/GenBank/DDBJ databases">
        <authorList>
            <person name="Sahl J."/>
            <person name="Wagner D."/>
            <person name="Keim P."/>
        </authorList>
    </citation>
    <scope>NUCLEOTIDE SEQUENCE [LARGE SCALE GENOMIC DNA]</scope>
    <source>
        <strain evidence="3 4">MSMB1157</strain>
    </source>
</reference>
<evidence type="ECO:0000313" key="3">
    <source>
        <dbReference type="EMBL" id="KWZ59799.1"/>
    </source>
</evidence>
<gene>
    <name evidence="3" type="ORF">WK57_03880</name>
</gene>
<dbReference type="GO" id="GO:0043683">
    <property type="term" value="P:type IV pilus assembly"/>
    <property type="evidence" value="ECO:0007669"/>
    <property type="project" value="InterPro"/>
</dbReference>
<dbReference type="EMBL" id="LNJU01000001">
    <property type="protein sequence ID" value="KWZ59799.1"/>
    <property type="molecule type" value="Genomic_DNA"/>
</dbReference>
<dbReference type="Proteomes" id="UP000070119">
    <property type="component" value="Chromosome 1"/>
</dbReference>
<accession>A0AA40UXQ4</accession>
<dbReference type="InterPro" id="IPR012902">
    <property type="entry name" value="N_methyl_site"/>
</dbReference>
<feature type="transmembrane region" description="Helical" evidence="2">
    <location>
        <begin position="12"/>
        <end position="33"/>
    </location>
</feature>
<name>A0AA40UXQ4_9BURK</name>
<feature type="compositionally biased region" description="Basic and acidic residues" evidence="1">
    <location>
        <begin position="261"/>
        <end position="273"/>
    </location>
</feature>
<evidence type="ECO:0000313" key="4">
    <source>
        <dbReference type="Proteomes" id="UP000070119"/>
    </source>
</evidence>
<comment type="caution">
    <text evidence="3">The sequence shown here is derived from an EMBL/GenBank/DDBJ whole genome shotgun (WGS) entry which is preliminary data.</text>
</comment>
<protein>
    <submittedName>
        <fullName evidence="3">N-terminal cleavage protein</fullName>
    </submittedName>
</protein>
<sequence length="279" mass="30438">MHIDRRARAHTLLELLIAMSVGLLVLAAVGALYHAQRVGQRRADDSFRMRDAASTALTLIGQQIQMAGFQPLDLSTSPLPPLPPLFGCASARVRGEDAQVRCEPAPASSDALLVRYVGDAVSTWPTANGQVSDCLGQGVGAPADRPLVSNRFDAHVSPTTGEPELYCEGNGRLGTAQPVVSEIDQLRLRFLRRGETRFVDARAMRADDWRNVIAVHVCVRARGEPMRERVSHVDCDGHAAVAPDRRARLTLHRVVALRNASAERDDRQTETRRTSGASR</sequence>
<dbReference type="RefSeq" id="WP_060014403.1">
    <property type="nucleotide sequence ID" value="NZ_CM003771.1"/>
</dbReference>
<evidence type="ECO:0000256" key="2">
    <source>
        <dbReference type="SAM" id="Phobius"/>
    </source>
</evidence>
<keyword evidence="2" id="KW-0812">Transmembrane</keyword>
<proteinExistence type="predicted"/>
<evidence type="ECO:0000256" key="1">
    <source>
        <dbReference type="SAM" id="MobiDB-lite"/>
    </source>
</evidence>
<dbReference type="Pfam" id="PF07963">
    <property type="entry name" value="N_methyl"/>
    <property type="match status" value="1"/>
</dbReference>
<dbReference type="AlphaFoldDB" id="A0AA40UXQ4"/>
<keyword evidence="2" id="KW-0472">Membrane</keyword>
<organism evidence="3 4">
    <name type="scientific">Burkholderia ubonensis</name>
    <dbReference type="NCBI Taxonomy" id="101571"/>
    <lineage>
        <taxon>Bacteria</taxon>
        <taxon>Pseudomonadati</taxon>
        <taxon>Pseudomonadota</taxon>
        <taxon>Betaproteobacteria</taxon>
        <taxon>Burkholderiales</taxon>
        <taxon>Burkholderiaceae</taxon>
        <taxon>Burkholderia</taxon>
        <taxon>Burkholderia cepacia complex</taxon>
    </lineage>
</organism>
<dbReference type="Pfam" id="PF16074">
    <property type="entry name" value="PilW"/>
    <property type="match status" value="1"/>
</dbReference>
<dbReference type="InterPro" id="IPR032092">
    <property type="entry name" value="PilW"/>
</dbReference>
<feature type="region of interest" description="Disordered" evidence="1">
    <location>
        <begin position="260"/>
        <end position="279"/>
    </location>
</feature>
<keyword evidence="2" id="KW-1133">Transmembrane helix</keyword>